<dbReference type="Pfam" id="PF07679">
    <property type="entry name" value="I-set"/>
    <property type="match status" value="1"/>
</dbReference>
<dbReference type="GO" id="GO:0004672">
    <property type="term" value="F:protein kinase activity"/>
    <property type="evidence" value="ECO:0007669"/>
    <property type="project" value="TreeGrafter"/>
</dbReference>
<dbReference type="InterPro" id="IPR013098">
    <property type="entry name" value="Ig_I-set"/>
</dbReference>
<evidence type="ECO:0000259" key="2">
    <source>
        <dbReference type="PROSITE" id="PS50835"/>
    </source>
</evidence>
<dbReference type="STRING" id="56723.ENSLBEP00000033107"/>
<protein>
    <recommendedName>
        <fullName evidence="2">Ig-like domain-containing protein</fullName>
    </recommendedName>
</protein>
<dbReference type="PANTHER" id="PTHR47633">
    <property type="entry name" value="IMMUNOGLOBULIN"/>
    <property type="match status" value="1"/>
</dbReference>
<keyword evidence="1" id="KW-0812">Transmembrane</keyword>
<dbReference type="InParanoid" id="A0A3Q3GI02"/>
<dbReference type="FunFam" id="2.60.40.10:FF:000779">
    <property type="entry name" value="Titin b"/>
    <property type="match status" value="1"/>
</dbReference>
<dbReference type="Gene3D" id="2.60.40.10">
    <property type="entry name" value="Immunoglobulins"/>
    <property type="match status" value="1"/>
</dbReference>
<reference evidence="3" key="1">
    <citation type="submission" date="2025-08" db="UniProtKB">
        <authorList>
            <consortium name="Ensembl"/>
        </authorList>
    </citation>
    <scope>IDENTIFICATION</scope>
</reference>
<accession>A0A3Q3GI02</accession>
<dbReference type="Ensembl" id="ENSLBET00000034572.1">
    <property type="protein sequence ID" value="ENSLBEP00000033107.1"/>
    <property type="gene ID" value="ENSLBEG00000024939.1"/>
</dbReference>
<dbReference type="AlphaFoldDB" id="A0A3Q3GI02"/>
<dbReference type="PROSITE" id="PS50835">
    <property type="entry name" value="IG_LIKE"/>
    <property type="match status" value="1"/>
</dbReference>
<feature type="transmembrane region" description="Helical" evidence="1">
    <location>
        <begin position="134"/>
        <end position="151"/>
    </location>
</feature>
<name>A0A3Q3GI02_9LABR</name>
<keyword evidence="1" id="KW-0472">Membrane</keyword>
<keyword evidence="4" id="KW-1185">Reference proteome</keyword>
<evidence type="ECO:0000313" key="4">
    <source>
        <dbReference type="Proteomes" id="UP000261660"/>
    </source>
</evidence>
<sequence length="152" mass="17331">LRSLPFPSTRLITRHDDLKIAFEVTEMPPRFINPICDMETPEGTTIMFECSLMGIPSPIVSWFKGDKKIPHNNKKYSHTSDGDNHFLKIYKVTPQDSGAYTCRAINIVGETLCRASLGVRAYNFINVLIRPKHYLTPLFVISVLNVILYIFV</sequence>
<dbReference type="InterPro" id="IPR013783">
    <property type="entry name" value="Ig-like_fold"/>
</dbReference>
<proteinExistence type="predicted"/>
<dbReference type="Proteomes" id="UP000261660">
    <property type="component" value="Unplaced"/>
</dbReference>
<reference evidence="3" key="2">
    <citation type="submission" date="2025-09" db="UniProtKB">
        <authorList>
            <consortium name="Ensembl"/>
        </authorList>
    </citation>
    <scope>IDENTIFICATION</scope>
</reference>
<dbReference type="PANTHER" id="PTHR47633:SF8">
    <property type="entry name" value="SPEG NEIGHBOR PROTEIN"/>
    <property type="match status" value="1"/>
</dbReference>
<evidence type="ECO:0000256" key="1">
    <source>
        <dbReference type="SAM" id="Phobius"/>
    </source>
</evidence>
<dbReference type="InterPro" id="IPR007110">
    <property type="entry name" value="Ig-like_dom"/>
</dbReference>
<dbReference type="SMART" id="SM00408">
    <property type="entry name" value="IGc2"/>
    <property type="match status" value="1"/>
</dbReference>
<dbReference type="InterPro" id="IPR036179">
    <property type="entry name" value="Ig-like_dom_sf"/>
</dbReference>
<evidence type="ECO:0000313" key="3">
    <source>
        <dbReference type="Ensembl" id="ENSLBEP00000033107.1"/>
    </source>
</evidence>
<feature type="domain" description="Ig-like" evidence="2">
    <location>
        <begin position="29"/>
        <end position="120"/>
    </location>
</feature>
<dbReference type="InterPro" id="IPR003598">
    <property type="entry name" value="Ig_sub2"/>
</dbReference>
<organism evidence="3 4">
    <name type="scientific">Labrus bergylta</name>
    <name type="common">ballan wrasse</name>
    <dbReference type="NCBI Taxonomy" id="56723"/>
    <lineage>
        <taxon>Eukaryota</taxon>
        <taxon>Metazoa</taxon>
        <taxon>Chordata</taxon>
        <taxon>Craniata</taxon>
        <taxon>Vertebrata</taxon>
        <taxon>Euteleostomi</taxon>
        <taxon>Actinopterygii</taxon>
        <taxon>Neopterygii</taxon>
        <taxon>Teleostei</taxon>
        <taxon>Neoteleostei</taxon>
        <taxon>Acanthomorphata</taxon>
        <taxon>Eupercaria</taxon>
        <taxon>Labriformes</taxon>
        <taxon>Labridae</taxon>
        <taxon>Labrus</taxon>
    </lineage>
</organism>
<dbReference type="GeneTree" id="ENSGT00940000177836"/>
<dbReference type="InterPro" id="IPR003599">
    <property type="entry name" value="Ig_sub"/>
</dbReference>
<keyword evidence="1" id="KW-1133">Transmembrane helix</keyword>
<dbReference type="SUPFAM" id="SSF48726">
    <property type="entry name" value="Immunoglobulin"/>
    <property type="match status" value="1"/>
</dbReference>
<dbReference type="SMART" id="SM00409">
    <property type="entry name" value="IG"/>
    <property type="match status" value="1"/>
</dbReference>